<feature type="compositionally biased region" description="Basic and acidic residues" evidence="1">
    <location>
        <begin position="552"/>
        <end position="562"/>
    </location>
</feature>
<feature type="region of interest" description="Disordered" evidence="1">
    <location>
        <begin position="436"/>
        <end position="489"/>
    </location>
</feature>
<evidence type="ECO:0000313" key="2">
    <source>
        <dbReference type="EMBL" id="CAF3408019.1"/>
    </source>
</evidence>
<evidence type="ECO:0000256" key="1">
    <source>
        <dbReference type="SAM" id="MobiDB-lite"/>
    </source>
</evidence>
<organism evidence="2 3">
    <name type="scientific">Rotaria socialis</name>
    <dbReference type="NCBI Taxonomy" id="392032"/>
    <lineage>
        <taxon>Eukaryota</taxon>
        <taxon>Metazoa</taxon>
        <taxon>Spiralia</taxon>
        <taxon>Gnathifera</taxon>
        <taxon>Rotifera</taxon>
        <taxon>Eurotatoria</taxon>
        <taxon>Bdelloidea</taxon>
        <taxon>Philodinida</taxon>
        <taxon>Philodinidae</taxon>
        <taxon>Rotaria</taxon>
    </lineage>
</organism>
<dbReference type="EMBL" id="CAJNYT010001383">
    <property type="protein sequence ID" value="CAF3408019.1"/>
    <property type="molecule type" value="Genomic_DNA"/>
</dbReference>
<sequence>MFTSINCTIFDIPLTWDRTRFEASRNKCRQARRLVEASINAQLNKQLREVFFQKIDIEKDIHESQERLINQEKKVRALYNLTDVASESLDDYFDKRMENVRVAIQEHCNAIQLILCEENEHWKEIHNAIDQNLITSEDIHRNDKIQQEIPLANIHTINEADEDEEHTSQLLNNKTVTPLLTQMIRKSRLQSNRASIIEPSPRISTQNLIQSKEERFSVIIPLMSARRTLPVIDTTFVVKIEQSTMTEPNDSYHDEVAPNDSYHDEVVPIESIPTNDVEMAPSYSQPKPPAHLYFSPTFLQDNEELELLQPVLSTIDQNQTNIEKPKNILRRFGQTFLLDNMRTEEVEESEDQENLRPKISEEIPMIIVSKQPIPIQQQPMEESYQVEESHDVEDSHHAETPVHQKSMVYAKRQTRVKRTKVVPIVEPVQVTRRIIRKQPAQVDTKQRRGRKRKQSISDDTNNNTVALRKKKTIASPPKPKTNTRKTRAKKIKEAPIREPSPLPVIDRSKHYSTRFSTRSHRFNNVTLSTTQIVADEKKKSTRLRTKSMVRSRNRDVDGDDRTILSTGTNKSKTQPKTRAKSMMVTRNRRK</sequence>
<feature type="compositionally biased region" description="Basic residues" evidence="1">
    <location>
        <begin position="539"/>
        <end position="551"/>
    </location>
</feature>
<dbReference type="AlphaFoldDB" id="A0A818AIS8"/>
<dbReference type="Proteomes" id="UP000663872">
    <property type="component" value="Unassembled WGS sequence"/>
</dbReference>
<accession>A0A818AIS8</accession>
<feature type="region of interest" description="Disordered" evidence="1">
    <location>
        <begin position="538"/>
        <end position="590"/>
    </location>
</feature>
<comment type="caution">
    <text evidence="2">The sequence shown here is derived from an EMBL/GenBank/DDBJ whole genome shotgun (WGS) entry which is preliminary data.</text>
</comment>
<name>A0A818AIS8_9BILA</name>
<protein>
    <submittedName>
        <fullName evidence="2">Uncharacterized protein</fullName>
    </submittedName>
</protein>
<gene>
    <name evidence="2" type="ORF">GRG538_LOCUS10640</name>
</gene>
<proteinExistence type="predicted"/>
<reference evidence="2" key="1">
    <citation type="submission" date="2021-02" db="EMBL/GenBank/DDBJ databases">
        <authorList>
            <person name="Nowell W R."/>
        </authorList>
    </citation>
    <scope>NUCLEOTIDE SEQUENCE</scope>
</reference>
<evidence type="ECO:0000313" key="3">
    <source>
        <dbReference type="Proteomes" id="UP000663872"/>
    </source>
</evidence>
<feature type="compositionally biased region" description="Polar residues" evidence="1">
    <location>
        <begin position="563"/>
        <end position="572"/>
    </location>
</feature>